<name>A0ABS6MAP6_9GAMM</name>
<dbReference type="PANTHER" id="PTHR10925:SF5">
    <property type="entry name" value="RNA CYTIDINE ACETYLTRANSFERASE"/>
    <property type="match status" value="1"/>
</dbReference>
<dbReference type="EMBL" id="JAHQZT010000005">
    <property type="protein sequence ID" value="MBV0932822.1"/>
    <property type="molecule type" value="Genomic_DNA"/>
</dbReference>
<evidence type="ECO:0000256" key="5">
    <source>
        <dbReference type="ARBA" id="ARBA00022741"/>
    </source>
</evidence>
<keyword evidence="7 9" id="KW-0694">RNA-binding</keyword>
<dbReference type="Proteomes" id="UP000755551">
    <property type="component" value="Unassembled WGS sequence"/>
</dbReference>
<evidence type="ECO:0000256" key="9">
    <source>
        <dbReference type="HAMAP-Rule" id="MF_01886"/>
    </source>
</evidence>
<dbReference type="InterPro" id="IPR000182">
    <property type="entry name" value="GNAT_dom"/>
</dbReference>
<comment type="catalytic activity">
    <reaction evidence="9">
        <text>cytidine(34) in elongator tRNA(Met) + acetyl-CoA + ATP + H2O = N(4)-acetylcytidine(34) in elongator tRNA(Met) + ADP + phosphate + CoA + H(+)</text>
        <dbReference type="Rhea" id="RHEA:43788"/>
        <dbReference type="Rhea" id="RHEA-COMP:10693"/>
        <dbReference type="Rhea" id="RHEA-COMP:10694"/>
        <dbReference type="ChEBI" id="CHEBI:15377"/>
        <dbReference type="ChEBI" id="CHEBI:15378"/>
        <dbReference type="ChEBI" id="CHEBI:30616"/>
        <dbReference type="ChEBI" id="CHEBI:43474"/>
        <dbReference type="ChEBI" id="CHEBI:57287"/>
        <dbReference type="ChEBI" id="CHEBI:57288"/>
        <dbReference type="ChEBI" id="CHEBI:74900"/>
        <dbReference type="ChEBI" id="CHEBI:82748"/>
        <dbReference type="ChEBI" id="CHEBI:456216"/>
        <dbReference type="EC" id="2.3.1.193"/>
    </reaction>
</comment>
<reference evidence="11 12" key="1">
    <citation type="submission" date="2021-06" db="EMBL/GenBank/DDBJ databases">
        <title>Bacterium isolated from marine sediment.</title>
        <authorList>
            <person name="Zhu K.-L."/>
            <person name="Du Z.-J."/>
            <person name="Liang Q.-Y."/>
        </authorList>
    </citation>
    <scope>NUCLEOTIDE SEQUENCE [LARGE SCALE GENOMIC DNA]</scope>
    <source>
        <strain evidence="11 12">A346</strain>
    </source>
</reference>
<dbReference type="PROSITE" id="PS51186">
    <property type="entry name" value="GNAT"/>
    <property type="match status" value="1"/>
</dbReference>
<dbReference type="Pfam" id="PF08351">
    <property type="entry name" value="TmcA_N"/>
    <property type="match status" value="1"/>
</dbReference>
<evidence type="ECO:0000259" key="10">
    <source>
        <dbReference type="PROSITE" id="PS51186"/>
    </source>
</evidence>
<comment type="caution">
    <text evidence="9">Lacks conserved residue(s) required for the propagation of feature annotation.</text>
</comment>
<evidence type="ECO:0000256" key="1">
    <source>
        <dbReference type="ARBA" id="ARBA00022490"/>
    </source>
</evidence>
<protein>
    <recommendedName>
        <fullName evidence="9">tRNA(Met) cytidine acetyltransferase TmcA</fullName>
        <ecNumber evidence="9">2.3.1.193</ecNumber>
    </recommendedName>
</protein>
<keyword evidence="3 9" id="KW-0808">Transferase</keyword>
<dbReference type="Pfam" id="PF05127">
    <property type="entry name" value="NAT10_TcmA_helicase"/>
    <property type="match status" value="1"/>
</dbReference>
<sequence length="696" mass="76275">MTLSTTFKDLRQRLLQGRQRLLVWVAGERQWCHDQLNGELVDYLVGRGVLISDVALAGCQPLNARQAPTVLGQTLDFAVFDAFSGFNPNAFGQVAGAIQAGGCLVLLTPAADAWPDFPDPEYASLCVEPYRPEQLSGQYLGHLVRVLDQAQTLVRWHQCQAPRIPETLPPIEPAESVPPPCLSADQAEAVALIQHTAAARAQPLILSADRGRGKSAALGLAAAALLEQGVRVVLTAVSKSAVASVLERVQVMAPELADQLIFLRPDELLQARPAGQLLLVDEAAAIPTPVLMRLVTHYPRSVFATTLHGYEGNGQGFALRFRQQLQRRFPALREFRLHTAIRWSSPDPLEQLVNRMLLLDVDASAIPAVSAPLLIESITQAELAADTSLLRQLFGLLVLAHYRTAPGDLRILLDSPNMRILVARKAGVPVGCVLLAEEGPLDTVLANAIWEGRRRPRGHLLPQTLIAQEGWREAAAWQGWRVVRIAAHPQLQQQGIGRSLLAAVEQAAYEQGVDYLGASFAGNEGLLRFWQDSGFVPVRLGDQRDPVAGTHALLVLKPLSSAPNAWLPQAREQFRRSVLHRLSGALQDLEAEQLPWLLQGIEPGARLSVDEQHRIEGFADAQRTLESSYLPLSRLLHLSIGRWHHLGISVADQRLLCARILRQQPPSAADEPAGKRAQLERLRVLVGHLLRQGVEE</sequence>
<dbReference type="CDD" id="cd04301">
    <property type="entry name" value="NAT_SF"/>
    <property type="match status" value="1"/>
</dbReference>
<accession>A0ABS6MAP6</accession>
<evidence type="ECO:0000256" key="7">
    <source>
        <dbReference type="ARBA" id="ARBA00022884"/>
    </source>
</evidence>
<keyword evidence="8 9" id="KW-0012">Acyltransferase</keyword>
<evidence type="ECO:0000313" key="11">
    <source>
        <dbReference type="EMBL" id="MBV0932822.1"/>
    </source>
</evidence>
<evidence type="ECO:0000256" key="8">
    <source>
        <dbReference type="ARBA" id="ARBA00023315"/>
    </source>
</evidence>
<evidence type="ECO:0000256" key="6">
    <source>
        <dbReference type="ARBA" id="ARBA00022840"/>
    </source>
</evidence>
<keyword evidence="4 9" id="KW-0819">tRNA processing</keyword>
<dbReference type="InterPro" id="IPR024914">
    <property type="entry name" value="tRNA_acetyltr_TmcA"/>
</dbReference>
<organism evidence="11 12">
    <name type="scientific">Marinobacterium weihaiense</name>
    <dbReference type="NCBI Taxonomy" id="2851016"/>
    <lineage>
        <taxon>Bacteria</taxon>
        <taxon>Pseudomonadati</taxon>
        <taxon>Pseudomonadota</taxon>
        <taxon>Gammaproteobacteria</taxon>
        <taxon>Oceanospirillales</taxon>
        <taxon>Oceanospirillaceae</taxon>
        <taxon>Marinobacterium</taxon>
    </lineage>
</organism>
<dbReference type="InterPro" id="IPR032672">
    <property type="entry name" value="TmcA/NAT10/Kre33"/>
</dbReference>
<evidence type="ECO:0000256" key="2">
    <source>
        <dbReference type="ARBA" id="ARBA00022555"/>
    </source>
</evidence>
<dbReference type="InterPro" id="IPR013562">
    <property type="entry name" value="TmcA/NAT10_N"/>
</dbReference>
<gene>
    <name evidence="9" type="primary">tmcA</name>
    <name evidence="11" type="ORF">KTN04_05665</name>
</gene>
<keyword evidence="6 9" id="KW-0067">ATP-binding</keyword>
<dbReference type="EC" id="2.3.1.193" evidence="9"/>
<dbReference type="PANTHER" id="PTHR10925">
    <property type="entry name" value="N-ACETYLTRANSFERASE 10"/>
    <property type="match status" value="1"/>
</dbReference>
<comment type="caution">
    <text evidence="11">The sequence shown here is derived from an EMBL/GenBank/DDBJ whole genome shotgun (WGS) entry which is preliminary data.</text>
</comment>
<comment type="subcellular location">
    <subcellularLocation>
        <location evidence="9">Cytoplasm</location>
    </subcellularLocation>
</comment>
<dbReference type="HAMAP" id="MF_01886">
    <property type="entry name" value="tRNA_acetyltr_TmcA"/>
    <property type="match status" value="1"/>
</dbReference>
<feature type="domain" description="N-acetyltransferase" evidence="10">
    <location>
        <begin position="373"/>
        <end position="560"/>
    </location>
</feature>
<dbReference type="Pfam" id="PF13718">
    <property type="entry name" value="GNAT_acetyltr_2"/>
    <property type="match status" value="1"/>
</dbReference>
<evidence type="ECO:0000313" key="12">
    <source>
        <dbReference type="Proteomes" id="UP000755551"/>
    </source>
</evidence>
<evidence type="ECO:0000256" key="3">
    <source>
        <dbReference type="ARBA" id="ARBA00022679"/>
    </source>
</evidence>
<keyword evidence="5 9" id="KW-0547">Nucleotide-binding</keyword>
<proteinExistence type="inferred from homology"/>
<evidence type="ECO:0000256" key="4">
    <source>
        <dbReference type="ARBA" id="ARBA00022694"/>
    </source>
</evidence>
<comment type="similarity">
    <text evidence="9">Belongs to the TmcA family.</text>
</comment>
<keyword evidence="1 9" id="KW-0963">Cytoplasm</keyword>
<dbReference type="InterPro" id="IPR007807">
    <property type="entry name" value="TcmA/NAT10_helicase"/>
</dbReference>
<comment type="function">
    <text evidence="9">Catalyzes the formation of N(4)-acetylcytidine (ac(4)C) at the wobble position of tRNA(Met), by using acetyl-CoA as an acetyl donor and ATP (or GTP).</text>
</comment>
<feature type="binding site" evidence="9">
    <location>
        <position position="342"/>
    </location>
    <ligand>
        <name>ATP</name>
        <dbReference type="ChEBI" id="CHEBI:30616"/>
    </ligand>
</feature>
<feature type="binding site" evidence="9">
    <location>
        <position position="186"/>
    </location>
    <ligand>
        <name>ATP</name>
        <dbReference type="ChEBI" id="CHEBI:30616"/>
    </ligand>
</feature>
<dbReference type="RefSeq" id="WP_217334242.1">
    <property type="nucleotide sequence ID" value="NZ_JAHQZT010000005.1"/>
</dbReference>
<keyword evidence="2 9" id="KW-0820">tRNA-binding</keyword>
<dbReference type="GO" id="GO:0016746">
    <property type="term" value="F:acyltransferase activity"/>
    <property type="evidence" value="ECO:0007669"/>
    <property type="project" value="UniProtKB-KW"/>
</dbReference>
<keyword evidence="12" id="KW-1185">Reference proteome</keyword>